<evidence type="ECO:0000256" key="1">
    <source>
        <dbReference type="SAM" id="MobiDB-lite"/>
    </source>
</evidence>
<gene>
    <name evidence="2" type="ORF">Ciccas_003223</name>
</gene>
<dbReference type="AlphaFoldDB" id="A0ABD2QF05"/>
<name>A0ABD2QF05_9PLAT</name>
<feature type="region of interest" description="Disordered" evidence="1">
    <location>
        <begin position="85"/>
        <end position="111"/>
    </location>
</feature>
<evidence type="ECO:0000313" key="2">
    <source>
        <dbReference type="EMBL" id="KAL3318114.1"/>
    </source>
</evidence>
<comment type="caution">
    <text evidence="2">The sequence shown here is derived from an EMBL/GenBank/DDBJ whole genome shotgun (WGS) entry which is preliminary data.</text>
</comment>
<protein>
    <submittedName>
        <fullName evidence="2">Uncharacterized protein</fullName>
    </submittedName>
</protein>
<dbReference type="Proteomes" id="UP001626550">
    <property type="component" value="Unassembled WGS sequence"/>
</dbReference>
<accession>A0ABD2QF05</accession>
<sequence length="111" mass="12529">MSHQSELNYSSQFLNPGKNLAASVAAVMSQSGSQQIYTEVTETSAGNQEQEYLHSCMDVETQLILQQQQLQLYSLHEHGNLSVEPWSIQHPTQDGFPEPQRPLQSDTHQFI</sequence>
<dbReference type="EMBL" id="JBJKFK010000285">
    <property type="protein sequence ID" value="KAL3318114.1"/>
    <property type="molecule type" value="Genomic_DNA"/>
</dbReference>
<evidence type="ECO:0000313" key="3">
    <source>
        <dbReference type="Proteomes" id="UP001626550"/>
    </source>
</evidence>
<keyword evidence="3" id="KW-1185">Reference proteome</keyword>
<proteinExistence type="predicted"/>
<feature type="compositionally biased region" description="Polar residues" evidence="1">
    <location>
        <begin position="102"/>
        <end position="111"/>
    </location>
</feature>
<reference evidence="2 3" key="1">
    <citation type="submission" date="2024-11" db="EMBL/GenBank/DDBJ databases">
        <title>Adaptive evolution of stress response genes in parasites aligns with host niche diversity.</title>
        <authorList>
            <person name="Hahn C."/>
            <person name="Resl P."/>
        </authorList>
    </citation>
    <scope>NUCLEOTIDE SEQUENCE [LARGE SCALE GENOMIC DNA]</scope>
    <source>
        <strain evidence="2">EGGRZ-B1_66</strain>
        <tissue evidence="2">Body</tissue>
    </source>
</reference>
<organism evidence="2 3">
    <name type="scientific">Cichlidogyrus casuarinus</name>
    <dbReference type="NCBI Taxonomy" id="1844966"/>
    <lineage>
        <taxon>Eukaryota</taxon>
        <taxon>Metazoa</taxon>
        <taxon>Spiralia</taxon>
        <taxon>Lophotrochozoa</taxon>
        <taxon>Platyhelminthes</taxon>
        <taxon>Monogenea</taxon>
        <taxon>Monopisthocotylea</taxon>
        <taxon>Dactylogyridea</taxon>
        <taxon>Ancyrocephalidae</taxon>
        <taxon>Cichlidogyrus</taxon>
    </lineage>
</organism>